<dbReference type="Pfam" id="PF13289">
    <property type="entry name" value="SIR2_2"/>
    <property type="match status" value="1"/>
</dbReference>
<dbReference type="Gene3D" id="3.40.50.1220">
    <property type="entry name" value="TPP-binding domain"/>
    <property type="match status" value="1"/>
</dbReference>
<evidence type="ECO:0000313" key="2">
    <source>
        <dbReference type="EMBL" id="CAR47871.1"/>
    </source>
</evidence>
<proteinExistence type="predicted"/>
<feature type="region of interest" description="Disordered" evidence="1">
    <location>
        <begin position="520"/>
        <end position="541"/>
    </location>
</feature>
<dbReference type="AlphaFoldDB" id="B5MAE3"/>
<dbReference type="InterPro" id="IPR029035">
    <property type="entry name" value="DHS-like_NAD/FAD-binding_dom"/>
</dbReference>
<protein>
    <submittedName>
        <fullName evidence="2">Uncharacterized protein</fullName>
    </submittedName>
</protein>
<reference evidence="2" key="2">
    <citation type="submission" date="2008-08" db="EMBL/GenBank/DDBJ databases">
        <title>Analysis of genes encoding degradation of pyridine and pyridinols.</title>
        <authorList>
            <person name="Gasparaviciute R."/>
        </authorList>
    </citation>
    <scope>NUCLEOTIDE SEQUENCE</scope>
    <source>
        <strain evidence="2">PY11</strain>
    </source>
</reference>
<sequence>MTNLPDPAIAEALLPLAFSLHDDPGTYALIAGAGISYGAVPVAWEVFTDLIIRIAQTHGTELHRDTAEAWYQKQFGTEPTYEGVLEQLGPTPAARKAILREAFEPGGQLPKPTNAHRAVARLMKAGAIRIVVTMNFDRLFEQALRDEDVEPEIVATEAAATAIGPLHQVRACIIHLHGEYKDSESMRNTIDELSAYPPRMQALIDQIAGEYGLIIAGWSAEYDPVLRSTIETHYPRRYRAVWIDPFDLKDKARGALTRLQGTPICASADEAFSHLADAVDALATRRARNPLTLPVAIDTAKRELSGGRTAISLHDRLHAEFRRLHNLEDLSRTDGTDAEYPQLVARLEEASAVAVGLVAVLAYWGTADTDRWWIDEIARFAHVTPASSSNAAVWKARRVVGSRLLYAAGISAVAARRYETFRDLAQLTTPSYISRGDHDSVFEVCAANTTYECVPGSTRQHYEQLQPILERALSLTHDALDSAWQRFELLRLTTVLLAHPDFEAKQTEYLDYQAAYGEWKDQNDDGQGAPTEQSQQPAGKQEAWVNMDRALGDLARLITVDNLHLLTRDTSGFGGPWTSPLIERWKHILDTGAEHPILAAVPTNRFSDIFTALEGVDACLDMQTQEHVNTDFQHKKTTSPPDEVWLDVPILQQ</sequence>
<accession>B5MAE3</accession>
<reference evidence="2" key="1">
    <citation type="submission" date="2008-04" db="EMBL/GenBank/DDBJ databases">
        <title>Cloning and characterization of genes for the degradation of 2-hydroxypyridine of Rhodococcus sp. strain PY11.</title>
        <authorList>
            <person name="Gasparaviciute R."/>
            <person name="Rutkiene R."/>
            <person name="Casaite V."/>
            <person name="Meskiene R."/>
            <person name="Kutanovas S."/>
            <person name="Meskys R."/>
        </authorList>
    </citation>
    <scope>NUCLEOTIDE SEQUENCE</scope>
    <source>
        <strain evidence="2">PY11</strain>
    </source>
</reference>
<evidence type="ECO:0000256" key="1">
    <source>
        <dbReference type="SAM" id="MobiDB-lite"/>
    </source>
</evidence>
<name>B5MAE3_9NOCA</name>
<dbReference type="EMBL" id="FM202432">
    <property type="protein sequence ID" value="CAR47871.1"/>
    <property type="molecule type" value="Genomic_DNA"/>
</dbReference>
<dbReference type="SUPFAM" id="SSF52467">
    <property type="entry name" value="DHS-like NAD/FAD-binding domain"/>
    <property type="match status" value="1"/>
</dbReference>
<organism evidence="2">
    <name type="scientific">Rhodococcus sp. PY11</name>
    <dbReference type="NCBI Taxonomy" id="551544"/>
    <lineage>
        <taxon>Bacteria</taxon>
        <taxon>Bacillati</taxon>
        <taxon>Actinomycetota</taxon>
        <taxon>Actinomycetes</taxon>
        <taxon>Mycobacteriales</taxon>
        <taxon>Nocardiaceae</taxon>
        <taxon>Rhodococcus</taxon>
    </lineage>
</organism>